<dbReference type="Gene3D" id="1.10.340.70">
    <property type="match status" value="1"/>
</dbReference>
<keyword evidence="5" id="KW-0255">Endonuclease</keyword>
<keyword evidence="6" id="KW-0378">Hydrolase</keyword>
<dbReference type="Pfam" id="PF17917">
    <property type="entry name" value="RT_RNaseH"/>
    <property type="match status" value="1"/>
</dbReference>
<feature type="domain" description="Reverse transcriptase RNase H-like" evidence="8">
    <location>
        <begin position="2"/>
        <end position="45"/>
    </location>
</feature>
<keyword evidence="4" id="KW-0540">Nuclease</keyword>
<evidence type="ECO:0000256" key="2">
    <source>
        <dbReference type="ARBA" id="ARBA00022679"/>
    </source>
</evidence>
<evidence type="ECO:0000313" key="10">
    <source>
        <dbReference type="EMBL" id="JAV63698.1"/>
    </source>
</evidence>
<keyword evidence="3" id="KW-0548">Nucleotidyltransferase</keyword>
<dbReference type="GO" id="GO:0004519">
    <property type="term" value="F:endonuclease activity"/>
    <property type="evidence" value="ECO:0007669"/>
    <property type="project" value="UniProtKB-KW"/>
</dbReference>
<dbReference type="PANTHER" id="PTHR37984">
    <property type="entry name" value="PROTEIN CBG26694"/>
    <property type="match status" value="1"/>
</dbReference>
<keyword evidence="2" id="KW-0808">Transferase</keyword>
<dbReference type="GO" id="GO:0016787">
    <property type="term" value="F:hydrolase activity"/>
    <property type="evidence" value="ECO:0007669"/>
    <property type="project" value="UniProtKB-KW"/>
</dbReference>
<dbReference type="EMBL" id="GEZM01076728">
    <property type="protein sequence ID" value="JAV63698.1"/>
    <property type="molecule type" value="Transcribed_RNA"/>
</dbReference>
<evidence type="ECO:0000256" key="4">
    <source>
        <dbReference type="ARBA" id="ARBA00022722"/>
    </source>
</evidence>
<dbReference type="InterPro" id="IPR041588">
    <property type="entry name" value="Integrase_H2C2"/>
</dbReference>
<evidence type="ECO:0000256" key="7">
    <source>
        <dbReference type="ARBA" id="ARBA00022918"/>
    </source>
</evidence>
<organism evidence="10">
    <name type="scientific">Photinus pyralis</name>
    <name type="common">Common eastern firefly</name>
    <name type="synonym">Lampyris pyralis</name>
    <dbReference type="NCBI Taxonomy" id="7054"/>
    <lineage>
        <taxon>Eukaryota</taxon>
        <taxon>Metazoa</taxon>
        <taxon>Ecdysozoa</taxon>
        <taxon>Arthropoda</taxon>
        <taxon>Hexapoda</taxon>
        <taxon>Insecta</taxon>
        <taxon>Pterygota</taxon>
        <taxon>Neoptera</taxon>
        <taxon>Endopterygota</taxon>
        <taxon>Coleoptera</taxon>
        <taxon>Polyphaga</taxon>
        <taxon>Elateriformia</taxon>
        <taxon>Elateroidea</taxon>
        <taxon>Lampyridae</taxon>
        <taxon>Lampyrinae</taxon>
        <taxon>Photinus</taxon>
    </lineage>
</organism>
<evidence type="ECO:0000256" key="1">
    <source>
        <dbReference type="ARBA" id="ARBA00012493"/>
    </source>
</evidence>
<dbReference type="GO" id="GO:0003964">
    <property type="term" value="F:RNA-directed DNA polymerase activity"/>
    <property type="evidence" value="ECO:0007669"/>
    <property type="project" value="UniProtKB-KW"/>
</dbReference>
<dbReference type="InterPro" id="IPR050951">
    <property type="entry name" value="Retrovirus_Pol_polyprotein"/>
</dbReference>
<dbReference type="EMBL" id="GEZM01076729">
    <property type="protein sequence ID" value="JAV63694.1"/>
    <property type="molecule type" value="Transcribed_RNA"/>
</dbReference>
<evidence type="ECO:0000256" key="3">
    <source>
        <dbReference type="ARBA" id="ARBA00022695"/>
    </source>
</evidence>
<proteinExistence type="predicted"/>
<dbReference type="AlphaFoldDB" id="A0A1Y1KSY3"/>
<feature type="domain" description="Integrase zinc-binding" evidence="9">
    <location>
        <begin position="128"/>
        <end position="166"/>
    </location>
</feature>
<accession>A0A1Y1KSY3</accession>
<evidence type="ECO:0000259" key="9">
    <source>
        <dbReference type="Pfam" id="PF17921"/>
    </source>
</evidence>
<dbReference type="InterPro" id="IPR041373">
    <property type="entry name" value="RT_RNaseH"/>
</dbReference>
<evidence type="ECO:0000259" key="8">
    <source>
        <dbReference type="Pfam" id="PF17917"/>
    </source>
</evidence>
<reference evidence="10" key="1">
    <citation type="journal article" date="2016" name="Sci. Rep.">
        <title>Molecular characterization of firefly nuptial gifts: a multi-omics approach sheds light on postcopulatory sexual selection.</title>
        <authorList>
            <person name="Al-Wathiqui N."/>
            <person name="Fallon T.R."/>
            <person name="South A."/>
            <person name="Weng J.K."/>
            <person name="Lewis S.M."/>
        </authorList>
    </citation>
    <scope>NUCLEOTIDE SEQUENCE</scope>
</reference>
<name>A0A1Y1KSY3_PHOPY</name>
<dbReference type="Pfam" id="PF17921">
    <property type="entry name" value="Integrase_H2C2"/>
    <property type="match status" value="1"/>
</dbReference>
<dbReference type="EC" id="2.7.7.49" evidence="1"/>
<dbReference type="PANTHER" id="PTHR37984:SF5">
    <property type="entry name" value="PROTEIN NYNRIN-LIKE"/>
    <property type="match status" value="1"/>
</dbReference>
<evidence type="ECO:0000256" key="6">
    <source>
        <dbReference type="ARBA" id="ARBA00022801"/>
    </source>
</evidence>
<keyword evidence="7" id="KW-0695">RNA-directed DNA polymerase</keyword>
<evidence type="ECO:0000256" key="5">
    <source>
        <dbReference type="ARBA" id="ARBA00022759"/>
    </source>
</evidence>
<sequence>MRRFRIYLLGKRFTVKTDCNAIRATMTKRDLIPRIGRWWLLTQEYDFYVEYRPGIKMAHVDALSRNSLPGEGIDFDNDAHLLHLNVNEDDWVLAAQLNDDFCKRLHSTLTKEPIDDEEKRVHDERWVVPKTARSQIVFYHHDNVGHFGAEKTCAILRRKYWFPDMK</sequence>
<protein>
    <recommendedName>
        <fullName evidence="1">RNA-directed DNA polymerase</fullName>
        <ecNumber evidence="1">2.7.7.49</ecNumber>
    </recommendedName>
</protein>